<protein>
    <submittedName>
        <fullName evidence="1">Uncharacterized protein</fullName>
    </submittedName>
</protein>
<dbReference type="AlphaFoldDB" id="A0A0P0AJU1"/>
<dbReference type="EMBL" id="KT454971">
    <property type="protein sequence ID" value="ALI58964.1"/>
    <property type="molecule type" value="Genomic_DNA"/>
</dbReference>
<evidence type="ECO:0000313" key="1">
    <source>
        <dbReference type="EMBL" id="ALI58964.1"/>
    </source>
</evidence>
<dbReference type="RefSeq" id="WP_019726702.1">
    <property type="nucleotide sequence ID" value="NZ_CBDDSE010000001.1"/>
</dbReference>
<dbReference type="PATRIC" id="fig|287.2965.peg.5321"/>
<accession>A0A0P0AJU1</accession>
<proteinExistence type="predicted"/>
<reference evidence="1" key="1">
    <citation type="submission" date="2015-08" db="EMBL/GenBank/DDBJ databases">
        <title>Pseudomonas aeruginosa strain CCBH4851 chromosome region.</title>
        <authorList>
            <person name="Silveira M.C."/>
            <person name="Carvalho-Assef A.P.D."/>
            <person name="Albano R.M."/>
        </authorList>
    </citation>
    <scope>NUCLEOTIDE SEQUENCE</scope>
    <source>
        <strain evidence="1">CCBH4851</strain>
    </source>
</reference>
<gene>
    <name evidence="1" type="ORF">CCBH4851_00261</name>
</gene>
<sequence length="161" mass="17907">MKRRNWKNAQPTNLRQALEWCKDHGRERRRLSVERIAEQMGLPDHSALYKWLVNGRMPAVLIPAYEQVCGINLVSRWLAASAGKVLIDIPSGRVSSPSDIQSLQAVLHRATGALMAFYADEQDAAATLGALQAGLEELAWHRGNVHQHAHPQLNFGGPDDE</sequence>
<organism evidence="1">
    <name type="scientific">Pseudomonas aeruginosa</name>
    <dbReference type="NCBI Taxonomy" id="287"/>
    <lineage>
        <taxon>Bacteria</taxon>
        <taxon>Pseudomonadati</taxon>
        <taxon>Pseudomonadota</taxon>
        <taxon>Gammaproteobacteria</taxon>
        <taxon>Pseudomonadales</taxon>
        <taxon>Pseudomonadaceae</taxon>
        <taxon>Pseudomonas</taxon>
    </lineage>
</organism>
<name>A0A0P0AJU1_PSEAI</name>